<dbReference type="EMBL" id="DVMO01000091">
    <property type="protein sequence ID" value="HIU27949.1"/>
    <property type="molecule type" value="Genomic_DNA"/>
</dbReference>
<dbReference type="PRINTS" id="PR00111">
    <property type="entry name" value="ABHYDROLASE"/>
</dbReference>
<accession>A0A9D1I4A2</accession>
<dbReference type="InterPro" id="IPR029058">
    <property type="entry name" value="AB_hydrolase_fold"/>
</dbReference>
<dbReference type="AlphaFoldDB" id="A0A9D1I4A2"/>
<comment type="caution">
    <text evidence="3">The sequence shown here is derived from an EMBL/GenBank/DDBJ whole genome shotgun (WGS) entry which is preliminary data.</text>
</comment>
<feature type="domain" description="AB hydrolase-1" evidence="2">
    <location>
        <begin position="15"/>
        <end position="117"/>
    </location>
</feature>
<dbReference type="GO" id="GO:0016787">
    <property type="term" value="F:hydrolase activity"/>
    <property type="evidence" value="ECO:0007669"/>
    <property type="project" value="UniProtKB-KW"/>
</dbReference>
<dbReference type="SUPFAM" id="SSF53474">
    <property type="entry name" value="alpha/beta-Hydrolases"/>
    <property type="match status" value="1"/>
</dbReference>
<evidence type="ECO:0000256" key="1">
    <source>
        <dbReference type="ARBA" id="ARBA00022801"/>
    </source>
</evidence>
<reference evidence="3" key="1">
    <citation type="submission" date="2020-10" db="EMBL/GenBank/DDBJ databases">
        <authorList>
            <person name="Gilroy R."/>
        </authorList>
    </citation>
    <scope>NUCLEOTIDE SEQUENCE</scope>
    <source>
        <strain evidence="3">11300</strain>
    </source>
</reference>
<dbReference type="PANTHER" id="PTHR43798">
    <property type="entry name" value="MONOACYLGLYCEROL LIPASE"/>
    <property type="match status" value="1"/>
</dbReference>
<evidence type="ECO:0000313" key="4">
    <source>
        <dbReference type="Proteomes" id="UP000824091"/>
    </source>
</evidence>
<dbReference type="InterPro" id="IPR050266">
    <property type="entry name" value="AB_hydrolase_sf"/>
</dbReference>
<reference evidence="3" key="2">
    <citation type="journal article" date="2021" name="PeerJ">
        <title>Extensive microbial diversity within the chicken gut microbiome revealed by metagenomics and culture.</title>
        <authorList>
            <person name="Gilroy R."/>
            <person name="Ravi A."/>
            <person name="Getino M."/>
            <person name="Pursley I."/>
            <person name="Horton D.L."/>
            <person name="Alikhan N.F."/>
            <person name="Baker D."/>
            <person name="Gharbi K."/>
            <person name="Hall N."/>
            <person name="Watson M."/>
            <person name="Adriaenssens E.M."/>
            <person name="Foster-Nyarko E."/>
            <person name="Jarju S."/>
            <person name="Secka A."/>
            <person name="Antonio M."/>
            <person name="Oren A."/>
            <person name="Chaudhuri R.R."/>
            <person name="La Ragione R."/>
            <person name="Hildebrand F."/>
            <person name="Pallen M.J."/>
        </authorList>
    </citation>
    <scope>NUCLEOTIDE SEQUENCE</scope>
    <source>
        <strain evidence="3">11300</strain>
    </source>
</reference>
<dbReference type="Proteomes" id="UP000824091">
    <property type="component" value="Unassembled WGS sequence"/>
</dbReference>
<evidence type="ECO:0000259" key="2">
    <source>
        <dbReference type="Pfam" id="PF00561"/>
    </source>
</evidence>
<dbReference type="PANTHER" id="PTHR43798:SF31">
    <property type="entry name" value="AB HYDROLASE SUPERFAMILY PROTEIN YCLE"/>
    <property type="match status" value="1"/>
</dbReference>
<dbReference type="GO" id="GO:0016020">
    <property type="term" value="C:membrane"/>
    <property type="evidence" value="ECO:0007669"/>
    <property type="project" value="TreeGrafter"/>
</dbReference>
<dbReference type="InterPro" id="IPR000073">
    <property type="entry name" value="AB_hydrolase_1"/>
</dbReference>
<dbReference type="Gene3D" id="3.40.50.1820">
    <property type="entry name" value="alpha/beta hydrolase"/>
    <property type="match status" value="1"/>
</dbReference>
<evidence type="ECO:0000313" key="3">
    <source>
        <dbReference type="EMBL" id="HIU27949.1"/>
    </source>
</evidence>
<dbReference type="Pfam" id="PF00561">
    <property type="entry name" value="Abhydrolase_1"/>
    <property type="match status" value="1"/>
</dbReference>
<keyword evidence="1 3" id="KW-0378">Hydrolase</keyword>
<name>A0A9D1I4A2_9FIRM</name>
<gene>
    <name evidence="3" type="ORF">IAD16_06190</name>
</gene>
<protein>
    <submittedName>
        <fullName evidence="3">Alpha/beta hydrolase</fullName>
    </submittedName>
</protein>
<proteinExistence type="predicted"/>
<organism evidence="3 4">
    <name type="scientific">Candidatus Fimisoma avicola</name>
    <dbReference type="NCBI Taxonomy" id="2840826"/>
    <lineage>
        <taxon>Bacteria</taxon>
        <taxon>Bacillati</taxon>
        <taxon>Bacillota</taxon>
        <taxon>Clostridia</taxon>
        <taxon>Eubacteriales</taxon>
        <taxon>Candidatus Fimisoma</taxon>
    </lineage>
</organism>
<sequence>MPMILNYIEKGCGRPLILLHGNGNSSRYFKKQVRYFSAKFRVIAVDTRGHGKSPRGGGPFTMERFADDLKIFMEEMGIEKADILGFSDGANIALIFALRWPERVGRLVLCGANLSPDGLRFLPRLSFKLRYRLAKDICKDPKKTELADLAANQPRIDEKWLSRLRMPVLVLAGTFDIVKKKHTQMIAGAILDSQLQIMFGAHSLPSLRPGGFNRIVDKFLSI</sequence>